<gene>
    <name evidence="1" type="ORF">KSP39_PZI007892</name>
</gene>
<evidence type="ECO:0000313" key="1">
    <source>
        <dbReference type="EMBL" id="KAK8944479.1"/>
    </source>
</evidence>
<accession>A0AAP0BME1</accession>
<reference evidence="1 2" key="1">
    <citation type="journal article" date="2022" name="Nat. Plants">
        <title>Genomes of leafy and leafless Platanthera orchids illuminate the evolution of mycoheterotrophy.</title>
        <authorList>
            <person name="Li M.H."/>
            <person name="Liu K.W."/>
            <person name="Li Z."/>
            <person name="Lu H.C."/>
            <person name="Ye Q.L."/>
            <person name="Zhang D."/>
            <person name="Wang J.Y."/>
            <person name="Li Y.F."/>
            <person name="Zhong Z.M."/>
            <person name="Liu X."/>
            <person name="Yu X."/>
            <person name="Liu D.K."/>
            <person name="Tu X.D."/>
            <person name="Liu B."/>
            <person name="Hao Y."/>
            <person name="Liao X.Y."/>
            <person name="Jiang Y.T."/>
            <person name="Sun W.H."/>
            <person name="Chen J."/>
            <person name="Chen Y.Q."/>
            <person name="Ai Y."/>
            <person name="Zhai J.W."/>
            <person name="Wu S.S."/>
            <person name="Zhou Z."/>
            <person name="Hsiao Y.Y."/>
            <person name="Wu W.L."/>
            <person name="Chen Y.Y."/>
            <person name="Lin Y.F."/>
            <person name="Hsu J.L."/>
            <person name="Li C.Y."/>
            <person name="Wang Z.W."/>
            <person name="Zhao X."/>
            <person name="Zhong W.Y."/>
            <person name="Ma X.K."/>
            <person name="Ma L."/>
            <person name="Huang J."/>
            <person name="Chen G.Z."/>
            <person name="Huang M.Z."/>
            <person name="Huang L."/>
            <person name="Peng D.H."/>
            <person name="Luo Y.B."/>
            <person name="Zou S.Q."/>
            <person name="Chen S.P."/>
            <person name="Lan S."/>
            <person name="Tsai W.C."/>
            <person name="Van de Peer Y."/>
            <person name="Liu Z.J."/>
        </authorList>
    </citation>
    <scope>NUCLEOTIDE SEQUENCE [LARGE SCALE GENOMIC DNA]</scope>
    <source>
        <strain evidence="1">Lor287</strain>
    </source>
</reference>
<organism evidence="1 2">
    <name type="scientific">Platanthera zijinensis</name>
    <dbReference type="NCBI Taxonomy" id="2320716"/>
    <lineage>
        <taxon>Eukaryota</taxon>
        <taxon>Viridiplantae</taxon>
        <taxon>Streptophyta</taxon>
        <taxon>Embryophyta</taxon>
        <taxon>Tracheophyta</taxon>
        <taxon>Spermatophyta</taxon>
        <taxon>Magnoliopsida</taxon>
        <taxon>Liliopsida</taxon>
        <taxon>Asparagales</taxon>
        <taxon>Orchidaceae</taxon>
        <taxon>Orchidoideae</taxon>
        <taxon>Orchideae</taxon>
        <taxon>Orchidinae</taxon>
        <taxon>Platanthera</taxon>
    </lineage>
</organism>
<keyword evidence="2" id="KW-1185">Reference proteome</keyword>
<dbReference type="AlphaFoldDB" id="A0AAP0BME1"/>
<protein>
    <submittedName>
        <fullName evidence="1">Uncharacterized protein</fullName>
    </submittedName>
</protein>
<evidence type="ECO:0000313" key="2">
    <source>
        <dbReference type="Proteomes" id="UP001418222"/>
    </source>
</evidence>
<proteinExistence type="predicted"/>
<dbReference type="EMBL" id="JBBWWQ010000006">
    <property type="protein sequence ID" value="KAK8944479.1"/>
    <property type="molecule type" value="Genomic_DNA"/>
</dbReference>
<sequence length="158" mass="17841">MAEDFNAVFEVFEQKLLCSLDALEQSLDNNFQRLIDSLPIIIEERISSIINPASTIIKDIHHIVFEEINTTSKPPMQVEYDFVLLFSITNIKSDYNVVLGEISLDQHVIKPMPALESATLKIVATKFTMNDQRSSKILVFDPGGISFIYMVTKTCIAI</sequence>
<dbReference type="Proteomes" id="UP001418222">
    <property type="component" value="Unassembled WGS sequence"/>
</dbReference>
<comment type="caution">
    <text evidence="1">The sequence shown here is derived from an EMBL/GenBank/DDBJ whole genome shotgun (WGS) entry which is preliminary data.</text>
</comment>
<name>A0AAP0BME1_9ASPA</name>